<gene>
    <name evidence="1" type="ORF">MRB53_025371</name>
</gene>
<protein>
    <submittedName>
        <fullName evidence="1">Uncharacterized protein</fullName>
    </submittedName>
</protein>
<keyword evidence="2" id="KW-1185">Reference proteome</keyword>
<name>A0ACC2LFC8_PERAE</name>
<dbReference type="Proteomes" id="UP001234297">
    <property type="component" value="Chromosome 8"/>
</dbReference>
<organism evidence="1 2">
    <name type="scientific">Persea americana</name>
    <name type="common">Avocado</name>
    <dbReference type="NCBI Taxonomy" id="3435"/>
    <lineage>
        <taxon>Eukaryota</taxon>
        <taxon>Viridiplantae</taxon>
        <taxon>Streptophyta</taxon>
        <taxon>Embryophyta</taxon>
        <taxon>Tracheophyta</taxon>
        <taxon>Spermatophyta</taxon>
        <taxon>Magnoliopsida</taxon>
        <taxon>Magnoliidae</taxon>
        <taxon>Laurales</taxon>
        <taxon>Lauraceae</taxon>
        <taxon>Persea</taxon>
    </lineage>
</organism>
<accession>A0ACC2LFC8</accession>
<comment type="caution">
    <text evidence="1">The sequence shown here is derived from an EMBL/GenBank/DDBJ whole genome shotgun (WGS) entry which is preliminary data.</text>
</comment>
<evidence type="ECO:0000313" key="1">
    <source>
        <dbReference type="EMBL" id="KAJ8632035.1"/>
    </source>
</evidence>
<evidence type="ECO:0000313" key="2">
    <source>
        <dbReference type="Proteomes" id="UP001234297"/>
    </source>
</evidence>
<reference evidence="1 2" key="1">
    <citation type="journal article" date="2022" name="Hortic Res">
        <title>A haplotype resolved chromosomal level avocado genome allows analysis of novel avocado genes.</title>
        <authorList>
            <person name="Nath O."/>
            <person name="Fletcher S.J."/>
            <person name="Hayward A."/>
            <person name="Shaw L.M."/>
            <person name="Masouleh A.K."/>
            <person name="Furtado A."/>
            <person name="Henry R.J."/>
            <person name="Mitter N."/>
        </authorList>
    </citation>
    <scope>NUCLEOTIDE SEQUENCE [LARGE SCALE GENOMIC DNA]</scope>
    <source>
        <strain evidence="2">cv. Hass</strain>
    </source>
</reference>
<proteinExistence type="predicted"/>
<dbReference type="EMBL" id="CM056816">
    <property type="protein sequence ID" value="KAJ8632035.1"/>
    <property type="molecule type" value="Genomic_DNA"/>
</dbReference>
<sequence>MGIMNSSINDIFKKLTQEALRLVRYNTRRPSLPLEIQTSVRLVLPGEVAKHAMSEGTKAITKLISA</sequence>